<evidence type="ECO:0000256" key="1">
    <source>
        <dbReference type="ARBA" id="ARBA00004651"/>
    </source>
</evidence>
<feature type="transmembrane region" description="Helical" evidence="9">
    <location>
        <begin position="166"/>
        <end position="185"/>
    </location>
</feature>
<keyword evidence="12" id="KW-1185">Reference proteome</keyword>
<dbReference type="GO" id="GO:0046872">
    <property type="term" value="F:metal ion binding"/>
    <property type="evidence" value="ECO:0007669"/>
    <property type="project" value="UniProtKB-KW"/>
</dbReference>
<evidence type="ECO:0000256" key="3">
    <source>
        <dbReference type="ARBA" id="ARBA00022692"/>
    </source>
</evidence>
<evidence type="ECO:0000256" key="2">
    <source>
        <dbReference type="ARBA" id="ARBA00022475"/>
    </source>
</evidence>
<organism evidence="11 12">
    <name type="scientific">Flaviaesturariibacter aridisoli</name>
    <dbReference type="NCBI Taxonomy" id="2545761"/>
    <lineage>
        <taxon>Bacteria</taxon>
        <taxon>Pseudomonadati</taxon>
        <taxon>Bacteroidota</taxon>
        <taxon>Chitinophagia</taxon>
        <taxon>Chitinophagales</taxon>
        <taxon>Chitinophagaceae</taxon>
        <taxon>Flaviaestuariibacter</taxon>
    </lineage>
</organism>
<dbReference type="InterPro" id="IPR000917">
    <property type="entry name" value="Sulfatase_N"/>
</dbReference>
<feature type="binding site" evidence="8">
    <location>
        <position position="482"/>
    </location>
    <ligand>
        <name>Mn(2+)</name>
        <dbReference type="ChEBI" id="CHEBI:29035"/>
    </ligand>
</feature>
<dbReference type="GO" id="GO:0005886">
    <property type="term" value="C:plasma membrane"/>
    <property type="evidence" value="ECO:0007669"/>
    <property type="project" value="UniProtKB-SubCell"/>
</dbReference>
<feature type="binding site" evidence="7">
    <location>
        <position position="428"/>
    </location>
    <ligand>
        <name>substrate</name>
    </ligand>
</feature>
<feature type="active site" evidence="6">
    <location>
        <position position="313"/>
    </location>
</feature>
<dbReference type="SUPFAM" id="SSF53649">
    <property type="entry name" value="Alkaline phosphatase-like"/>
    <property type="match status" value="1"/>
</dbReference>
<comment type="caution">
    <text evidence="11">The sequence shown here is derived from an EMBL/GenBank/DDBJ whole genome shotgun (WGS) entry which is preliminary data.</text>
</comment>
<dbReference type="Gene3D" id="3.40.720.10">
    <property type="entry name" value="Alkaline Phosphatase, subunit A"/>
    <property type="match status" value="1"/>
</dbReference>
<dbReference type="CDD" id="cd16015">
    <property type="entry name" value="LTA_synthase"/>
    <property type="match status" value="1"/>
</dbReference>
<dbReference type="PANTHER" id="PTHR47371">
    <property type="entry name" value="LIPOTEICHOIC ACID SYNTHASE"/>
    <property type="match status" value="1"/>
</dbReference>
<name>A0A4R4E9T7_9BACT</name>
<evidence type="ECO:0000256" key="9">
    <source>
        <dbReference type="SAM" id="Phobius"/>
    </source>
</evidence>
<dbReference type="OrthoDB" id="9777768at2"/>
<feature type="binding site" evidence="8">
    <location>
        <position position="483"/>
    </location>
    <ligand>
        <name>Mn(2+)</name>
        <dbReference type="ChEBI" id="CHEBI:29035"/>
    </ligand>
</feature>
<feature type="transmembrane region" description="Helical" evidence="9">
    <location>
        <begin position="132"/>
        <end position="154"/>
    </location>
</feature>
<accession>A0A4R4E9T7</accession>
<dbReference type="AlphaFoldDB" id="A0A4R4E9T7"/>
<feature type="transmembrane region" description="Helical" evidence="9">
    <location>
        <begin position="51"/>
        <end position="71"/>
    </location>
</feature>
<evidence type="ECO:0000259" key="10">
    <source>
        <dbReference type="Pfam" id="PF00884"/>
    </source>
</evidence>
<keyword evidence="2" id="KW-1003">Cell membrane</keyword>
<dbReference type="InterPro" id="IPR012160">
    <property type="entry name" value="LtaS-like"/>
</dbReference>
<feature type="domain" description="Sulfatase N-terminal" evidence="10">
    <location>
        <begin position="266"/>
        <end position="532"/>
    </location>
</feature>
<keyword evidence="5 9" id="KW-0472">Membrane</keyword>
<dbReference type="RefSeq" id="WP_131850620.1">
    <property type="nucleotide sequence ID" value="NZ_SKFH01000002.1"/>
</dbReference>
<keyword evidence="7" id="KW-0464">Manganese</keyword>
<dbReference type="InterPro" id="IPR050448">
    <property type="entry name" value="OpgB/LTA_synthase_biosynth"/>
</dbReference>
<evidence type="ECO:0000313" key="12">
    <source>
        <dbReference type="Proteomes" id="UP000295164"/>
    </source>
</evidence>
<feature type="binding site" evidence="8">
    <location>
        <position position="273"/>
    </location>
    <ligand>
        <name>Mn(2+)</name>
        <dbReference type="ChEBI" id="CHEBI:29035"/>
    </ligand>
</feature>
<reference evidence="11 12" key="1">
    <citation type="submission" date="2019-03" db="EMBL/GenBank/DDBJ databases">
        <authorList>
            <person name="Kim M.K.M."/>
        </authorList>
    </citation>
    <scope>NUCLEOTIDE SEQUENCE [LARGE SCALE GENOMIC DNA]</scope>
    <source>
        <strain evidence="11 12">17J68-15</strain>
    </source>
</reference>
<feature type="transmembrane region" description="Helical" evidence="9">
    <location>
        <begin position="78"/>
        <end position="96"/>
    </location>
</feature>
<dbReference type="EMBL" id="SKFH01000002">
    <property type="protein sequence ID" value="TCZ74575.1"/>
    <property type="molecule type" value="Genomic_DNA"/>
</dbReference>
<evidence type="ECO:0000313" key="11">
    <source>
        <dbReference type="EMBL" id="TCZ74575.1"/>
    </source>
</evidence>
<feature type="binding site" evidence="8">
    <location>
        <position position="313"/>
    </location>
    <ligand>
        <name>Mn(2+)</name>
        <dbReference type="ChEBI" id="CHEBI:29035"/>
    </ligand>
</feature>
<gene>
    <name evidence="11" type="ORF">E0486_02810</name>
</gene>
<dbReference type="Pfam" id="PF00884">
    <property type="entry name" value="Sulfatase"/>
    <property type="match status" value="1"/>
</dbReference>
<dbReference type="PIRSF" id="PIRSF005091">
    <property type="entry name" value="Mmb_sulf_HI1246"/>
    <property type="match status" value="1"/>
</dbReference>
<keyword evidence="7" id="KW-0479">Metal-binding</keyword>
<dbReference type="Gene3D" id="3.30.1120.80">
    <property type="match status" value="1"/>
</dbReference>
<dbReference type="PANTHER" id="PTHR47371:SF3">
    <property type="entry name" value="PHOSPHOGLYCEROL TRANSFERASE I"/>
    <property type="match status" value="1"/>
</dbReference>
<evidence type="ECO:0000256" key="6">
    <source>
        <dbReference type="PIRSR" id="PIRSR005091-1"/>
    </source>
</evidence>
<dbReference type="InterPro" id="IPR017850">
    <property type="entry name" value="Alkaline_phosphatase_core_sf"/>
</dbReference>
<sequence length="606" mass="67163">MPARLRFLLLYFLSWTLFFEAARLLFLLLQGKALPAGTFAGTLWYGARMDLSMAAYLSLPIAVFLLLSFLVPILRRPLLYQAYTILLLVPVLLLIVCDVEVYKQWGFRLDATPLKYLSSPAEAWASIAHLPVVRYGLFFVLCCLAAGYGAARLLRRMAAPLQLPERWYLGLPLLLLATGALIIPLRGGLQQTPLNQSSVYFSPNNFANQAALNVPWNFLFGVISEKAETNPYPYFPAAEARNLANRFFAGEPFDVQPPPVPGDSLNVLLVIWESGTAKAIDTTIEGVEITPGFNRLKAEGWYFANAWASGDRTDKGLPAVLSGYPALPQSSIIRLPNKAARLPTLGKGFRQKGYEPAFYYGGETEFANIKSYLLGSGYTTLIDKSDFAAKDQNSKWGAHDGVVADRILHDLSAARKPFFTTWLTLSSHEPFETPTAPVLAGSDDTHLFLNSIHYTDSVLYHFVRACEQTNWWHNTILVVVADHGHPLPATGSRRDNFRIPILFLGGALPQKGIEQRVVSQLDIASTVASLAGLKLEFPFSHNLASRLPHSAFFCFNNGFGIVQDTSYVLFDNVGRTVLEQSPGATPQLLRTGQALQQYTYQDFLDK</sequence>
<evidence type="ECO:0000256" key="5">
    <source>
        <dbReference type="ARBA" id="ARBA00023136"/>
    </source>
</evidence>
<evidence type="ECO:0000256" key="8">
    <source>
        <dbReference type="PIRSR" id="PIRSR005091-3"/>
    </source>
</evidence>
<dbReference type="Proteomes" id="UP000295164">
    <property type="component" value="Unassembled WGS sequence"/>
</dbReference>
<keyword evidence="4 9" id="KW-1133">Transmembrane helix</keyword>
<proteinExistence type="predicted"/>
<keyword evidence="3 9" id="KW-0812">Transmembrane</keyword>
<protein>
    <submittedName>
        <fullName evidence="11">LTA synthase family protein</fullName>
    </submittedName>
</protein>
<evidence type="ECO:0000256" key="4">
    <source>
        <dbReference type="ARBA" id="ARBA00022989"/>
    </source>
</evidence>
<evidence type="ECO:0000256" key="7">
    <source>
        <dbReference type="PIRSR" id="PIRSR005091-2"/>
    </source>
</evidence>
<comment type="subcellular location">
    <subcellularLocation>
        <location evidence="1">Cell membrane</location>
        <topology evidence="1">Multi-pass membrane protein</topology>
    </subcellularLocation>
</comment>